<dbReference type="FunCoup" id="F0ZJM1">
    <property type="interactions" value="937"/>
</dbReference>
<dbReference type="RefSeq" id="XP_003287616.1">
    <property type="nucleotide sequence ID" value="XM_003287568.1"/>
</dbReference>
<organism evidence="3 4">
    <name type="scientific">Dictyostelium purpureum</name>
    <name type="common">Slime mold</name>
    <dbReference type="NCBI Taxonomy" id="5786"/>
    <lineage>
        <taxon>Eukaryota</taxon>
        <taxon>Amoebozoa</taxon>
        <taxon>Evosea</taxon>
        <taxon>Eumycetozoa</taxon>
        <taxon>Dictyostelia</taxon>
        <taxon>Dictyosteliales</taxon>
        <taxon>Dictyosteliaceae</taxon>
        <taxon>Dictyostelium</taxon>
    </lineage>
</organism>
<keyword evidence="1" id="KW-0812">Transmembrane</keyword>
<dbReference type="OrthoDB" id="10558216at2759"/>
<dbReference type="VEuPathDB" id="AmoebaDB:DICPUDRAFT_151725"/>
<dbReference type="Proteomes" id="UP000001064">
    <property type="component" value="Unassembled WGS sequence"/>
</dbReference>
<dbReference type="OMA" id="CGESEHR"/>
<keyword evidence="1" id="KW-0472">Membrane</keyword>
<protein>
    <recommendedName>
        <fullName evidence="5">Transmembrane protein</fullName>
    </recommendedName>
</protein>
<feature type="chain" id="PRO_5003263666" description="Transmembrane protein" evidence="2">
    <location>
        <begin position="26"/>
        <end position="151"/>
    </location>
</feature>
<proteinExistence type="predicted"/>
<dbReference type="KEGG" id="dpp:DICPUDRAFT_151725"/>
<feature type="transmembrane region" description="Helical" evidence="1">
    <location>
        <begin position="130"/>
        <end position="150"/>
    </location>
</feature>
<sequence length="151" mass="16758">MNKSNILLLLFITLVSSLLIVGVQSEDFDPTKWARFDVYCKSECGESEHRTITLSVGSCQSFADHCGDKPSIQVMTTYNPTTEEYTFTGSPASDAQCSTIVQQAQNVSMYQCFTLLDYFEGHHELTSSSISIHQTTAVFLILISILISLII</sequence>
<evidence type="ECO:0000313" key="3">
    <source>
        <dbReference type="EMBL" id="EGC35885.1"/>
    </source>
</evidence>
<gene>
    <name evidence="3" type="ORF">DICPUDRAFT_151725</name>
</gene>
<dbReference type="eggNOG" id="ENOG502RIJZ">
    <property type="taxonomic scope" value="Eukaryota"/>
</dbReference>
<dbReference type="AlphaFoldDB" id="F0ZJM1"/>
<keyword evidence="1" id="KW-1133">Transmembrane helix</keyword>
<evidence type="ECO:0000256" key="2">
    <source>
        <dbReference type="SAM" id="SignalP"/>
    </source>
</evidence>
<feature type="signal peptide" evidence="2">
    <location>
        <begin position="1"/>
        <end position="25"/>
    </location>
</feature>
<reference evidence="4" key="1">
    <citation type="journal article" date="2011" name="Genome Biol.">
        <title>Comparative genomics of the social amoebae Dictyostelium discoideum and Dictyostelium purpureum.</title>
        <authorList>
            <consortium name="US DOE Joint Genome Institute (JGI-PGF)"/>
            <person name="Sucgang R."/>
            <person name="Kuo A."/>
            <person name="Tian X."/>
            <person name="Salerno W."/>
            <person name="Parikh A."/>
            <person name="Feasley C.L."/>
            <person name="Dalin E."/>
            <person name="Tu H."/>
            <person name="Huang E."/>
            <person name="Barry K."/>
            <person name="Lindquist E."/>
            <person name="Shapiro H."/>
            <person name="Bruce D."/>
            <person name="Schmutz J."/>
            <person name="Salamov A."/>
            <person name="Fey P."/>
            <person name="Gaudet P."/>
            <person name="Anjard C."/>
            <person name="Babu M.M."/>
            <person name="Basu S."/>
            <person name="Bushmanova Y."/>
            <person name="van der Wel H."/>
            <person name="Katoh-Kurasawa M."/>
            <person name="Dinh C."/>
            <person name="Coutinho P.M."/>
            <person name="Saito T."/>
            <person name="Elias M."/>
            <person name="Schaap P."/>
            <person name="Kay R.R."/>
            <person name="Henrissat B."/>
            <person name="Eichinger L."/>
            <person name="Rivero F."/>
            <person name="Putnam N.H."/>
            <person name="West C.M."/>
            <person name="Loomis W.F."/>
            <person name="Chisholm R.L."/>
            <person name="Shaulsky G."/>
            <person name="Strassmann J.E."/>
            <person name="Queller D.C."/>
            <person name="Kuspa A."/>
            <person name="Grigoriev I.V."/>
        </authorList>
    </citation>
    <scope>NUCLEOTIDE SEQUENCE [LARGE SCALE GENOMIC DNA]</scope>
    <source>
        <strain evidence="4">QSDP1</strain>
    </source>
</reference>
<dbReference type="InParanoid" id="F0ZJM1"/>
<evidence type="ECO:0008006" key="5">
    <source>
        <dbReference type="Google" id="ProtNLM"/>
    </source>
</evidence>
<keyword evidence="4" id="KW-1185">Reference proteome</keyword>
<dbReference type="EMBL" id="GL871044">
    <property type="protein sequence ID" value="EGC35885.1"/>
    <property type="molecule type" value="Genomic_DNA"/>
</dbReference>
<keyword evidence="2" id="KW-0732">Signal</keyword>
<dbReference type="GeneID" id="10500653"/>
<name>F0ZJM1_DICPU</name>
<accession>F0ZJM1</accession>
<evidence type="ECO:0000256" key="1">
    <source>
        <dbReference type="SAM" id="Phobius"/>
    </source>
</evidence>
<evidence type="ECO:0000313" key="4">
    <source>
        <dbReference type="Proteomes" id="UP000001064"/>
    </source>
</evidence>